<proteinExistence type="predicted"/>
<evidence type="ECO:0000313" key="1">
    <source>
        <dbReference type="EMBL" id="MDA0140079.1"/>
    </source>
</evidence>
<accession>A0ABT4RNF7</accession>
<keyword evidence="2" id="KW-1185">Reference proteome</keyword>
<reference evidence="1" key="1">
    <citation type="submission" date="2022-10" db="EMBL/GenBank/DDBJ databases">
        <title>The WGS of Solirubrobacter sp. CPCC 204708.</title>
        <authorList>
            <person name="Jiang Z."/>
        </authorList>
    </citation>
    <scope>NUCLEOTIDE SEQUENCE</scope>
    <source>
        <strain evidence="1">CPCC 204708</strain>
    </source>
</reference>
<gene>
    <name evidence="1" type="ORF">OJ962_21430</name>
</gene>
<dbReference type="RefSeq" id="WP_202956004.1">
    <property type="nucleotide sequence ID" value="NZ_JAPCID010000033.1"/>
</dbReference>
<protein>
    <recommendedName>
        <fullName evidence="3">DUF4145 domain-containing protein</fullName>
    </recommendedName>
</protein>
<evidence type="ECO:0008006" key="3">
    <source>
        <dbReference type="Google" id="ProtNLM"/>
    </source>
</evidence>
<organism evidence="1 2">
    <name type="scientific">Solirubrobacter deserti</name>
    <dbReference type="NCBI Taxonomy" id="2282478"/>
    <lineage>
        <taxon>Bacteria</taxon>
        <taxon>Bacillati</taxon>
        <taxon>Actinomycetota</taxon>
        <taxon>Thermoleophilia</taxon>
        <taxon>Solirubrobacterales</taxon>
        <taxon>Solirubrobacteraceae</taxon>
        <taxon>Solirubrobacter</taxon>
    </lineage>
</organism>
<sequence>MQTPHRLPDLSDLPQTNLMALALAQKWEADRYADPTNLQLVTVARQLDKAVRDYEWARTSFDQHDAMWDGVGPAIRPRNRGITVPLFQAIGHCEDLVAALDRILRILRGLRASPELAAIADLPLPSAEAAATVRQVRNRIAHGDEDIADGKAGVVATLRPDPDGMQIGDHRLSFDELAQWLRMLSAYVNAAIP</sequence>
<dbReference type="EMBL" id="JAPCID010000033">
    <property type="protein sequence ID" value="MDA0140079.1"/>
    <property type="molecule type" value="Genomic_DNA"/>
</dbReference>
<dbReference type="Proteomes" id="UP001147700">
    <property type="component" value="Unassembled WGS sequence"/>
</dbReference>
<name>A0ABT4RNF7_9ACTN</name>
<comment type="caution">
    <text evidence="1">The sequence shown here is derived from an EMBL/GenBank/DDBJ whole genome shotgun (WGS) entry which is preliminary data.</text>
</comment>
<evidence type="ECO:0000313" key="2">
    <source>
        <dbReference type="Proteomes" id="UP001147700"/>
    </source>
</evidence>